<dbReference type="InterPro" id="IPR052342">
    <property type="entry name" value="MCH/BMMD"/>
</dbReference>
<dbReference type="Proteomes" id="UP000658382">
    <property type="component" value="Unassembled WGS sequence"/>
</dbReference>
<reference evidence="2" key="1">
    <citation type="journal article" date="2014" name="Int. J. Syst. Evol. Microbiol.">
        <title>Complete genome sequence of Corynebacterium casei LMG S-19264T (=DSM 44701T), isolated from a smear-ripened cheese.</title>
        <authorList>
            <consortium name="US DOE Joint Genome Institute (JGI-PGF)"/>
            <person name="Walter F."/>
            <person name="Albersmeier A."/>
            <person name="Kalinowski J."/>
            <person name="Ruckert C."/>
        </authorList>
    </citation>
    <scope>NUCLEOTIDE SEQUENCE</scope>
    <source>
        <strain evidence="2">JCM 12580</strain>
    </source>
</reference>
<dbReference type="Gene3D" id="3.10.129.10">
    <property type="entry name" value="Hotdog Thioesterase"/>
    <property type="match status" value="1"/>
</dbReference>
<evidence type="ECO:0000259" key="1">
    <source>
        <dbReference type="Pfam" id="PF01575"/>
    </source>
</evidence>
<dbReference type="EMBL" id="BMNQ01000024">
    <property type="protein sequence ID" value="GGJ96970.1"/>
    <property type="molecule type" value="Genomic_DNA"/>
</dbReference>
<organism evidence="2 3">
    <name type="scientific">Lentibacillus kapialis</name>
    <dbReference type="NCBI Taxonomy" id="340214"/>
    <lineage>
        <taxon>Bacteria</taxon>
        <taxon>Bacillati</taxon>
        <taxon>Bacillota</taxon>
        <taxon>Bacilli</taxon>
        <taxon>Bacillales</taxon>
        <taxon>Bacillaceae</taxon>
        <taxon>Lentibacillus</taxon>
    </lineage>
</organism>
<protein>
    <submittedName>
        <fullName evidence="2">Enoyl-CoA hydratase</fullName>
    </submittedName>
</protein>
<dbReference type="AlphaFoldDB" id="A0A917PXF9"/>
<keyword evidence="3" id="KW-1185">Reference proteome</keyword>
<reference evidence="2" key="2">
    <citation type="submission" date="2020-09" db="EMBL/GenBank/DDBJ databases">
        <authorList>
            <person name="Sun Q."/>
            <person name="Ohkuma M."/>
        </authorList>
    </citation>
    <scope>NUCLEOTIDE SEQUENCE</scope>
    <source>
        <strain evidence="2">JCM 12580</strain>
    </source>
</reference>
<evidence type="ECO:0000313" key="3">
    <source>
        <dbReference type="Proteomes" id="UP000658382"/>
    </source>
</evidence>
<accession>A0A917PXF9</accession>
<dbReference type="InterPro" id="IPR002539">
    <property type="entry name" value="MaoC-like_dom"/>
</dbReference>
<gene>
    <name evidence="2" type="ORF">GCM10007063_19230</name>
</gene>
<proteinExistence type="predicted"/>
<comment type="caution">
    <text evidence="2">The sequence shown here is derived from an EMBL/GenBank/DDBJ whole genome shotgun (WGS) entry which is preliminary data.</text>
</comment>
<sequence length="158" mass="17644">MIGKKRKLGERIEALQVGQSYTTSHIIEDKDLLLYLGLTDDANPLYLQHDYASQTPYKRPIVPSVMLFGMVTSTVSMHLPGPGSHITRHEITFPKPLFHYSEIKITLEVIAIDIENHEATLSAVGFDAEGDIILQGKLNVSPAYEPESWTGSSLENFF</sequence>
<dbReference type="RefSeq" id="WP_188632883.1">
    <property type="nucleotide sequence ID" value="NZ_BMNQ01000024.1"/>
</dbReference>
<evidence type="ECO:0000313" key="2">
    <source>
        <dbReference type="EMBL" id="GGJ96970.1"/>
    </source>
</evidence>
<dbReference type="PANTHER" id="PTHR43664:SF1">
    <property type="entry name" value="BETA-METHYLMALYL-COA DEHYDRATASE"/>
    <property type="match status" value="1"/>
</dbReference>
<dbReference type="InterPro" id="IPR029069">
    <property type="entry name" value="HotDog_dom_sf"/>
</dbReference>
<feature type="domain" description="MaoC-like" evidence="1">
    <location>
        <begin position="24"/>
        <end position="111"/>
    </location>
</feature>
<dbReference type="Pfam" id="PF01575">
    <property type="entry name" value="MaoC_dehydratas"/>
    <property type="match status" value="1"/>
</dbReference>
<dbReference type="SUPFAM" id="SSF54637">
    <property type="entry name" value="Thioesterase/thiol ester dehydrase-isomerase"/>
    <property type="match status" value="1"/>
</dbReference>
<name>A0A917PXF9_9BACI</name>
<dbReference type="PANTHER" id="PTHR43664">
    <property type="entry name" value="MONOAMINE OXIDASE-RELATED"/>
    <property type="match status" value="1"/>
</dbReference>